<keyword evidence="2" id="KW-1185">Reference proteome</keyword>
<evidence type="ECO:0000313" key="1">
    <source>
        <dbReference type="EMBL" id="MED6172144.1"/>
    </source>
</evidence>
<accession>A0ABU6VF41</accession>
<evidence type="ECO:0000313" key="2">
    <source>
        <dbReference type="Proteomes" id="UP001341840"/>
    </source>
</evidence>
<proteinExistence type="predicted"/>
<organism evidence="1 2">
    <name type="scientific">Stylosanthes scabra</name>
    <dbReference type="NCBI Taxonomy" id="79078"/>
    <lineage>
        <taxon>Eukaryota</taxon>
        <taxon>Viridiplantae</taxon>
        <taxon>Streptophyta</taxon>
        <taxon>Embryophyta</taxon>
        <taxon>Tracheophyta</taxon>
        <taxon>Spermatophyta</taxon>
        <taxon>Magnoliopsida</taxon>
        <taxon>eudicotyledons</taxon>
        <taxon>Gunneridae</taxon>
        <taxon>Pentapetalae</taxon>
        <taxon>rosids</taxon>
        <taxon>fabids</taxon>
        <taxon>Fabales</taxon>
        <taxon>Fabaceae</taxon>
        <taxon>Papilionoideae</taxon>
        <taxon>50 kb inversion clade</taxon>
        <taxon>dalbergioids sensu lato</taxon>
        <taxon>Dalbergieae</taxon>
        <taxon>Pterocarpus clade</taxon>
        <taxon>Stylosanthes</taxon>
    </lineage>
</organism>
<reference evidence="1 2" key="1">
    <citation type="journal article" date="2023" name="Plants (Basel)">
        <title>Bridging the Gap: Combining Genomics and Transcriptomics Approaches to Understand Stylosanthes scabra, an Orphan Legume from the Brazilian Caatinga.</title>
        <authorList>
            <person name="Ferreira-Neto J.R.C."/>
            <person name="da Silva M.D."/>
            <person name="Binneck E."/>
            <person name="de Melo N.F."/>
            <person name="da Silva R.H."/>
            <person name="de Melo A.L.T.M."/>
            <person name="Pandolfi V."/>
            <person name="Bustamante F.O."/>
            <person name="Brasileiro-Vidal A.C."/>
            <person name="Benko-Iseppon A.M."/>
        </authorList>
    </citation>
    <scope>NUCLEOTIDE SEQUENCE [LARGE SCALE GENOMIC DNA]</scope>
    <source>
        <tissue evidence="1">Leaves</tissue>
    </source>
</reference>
<comment type="caution">
    <text evidence="1">The sequence shown here is derived from an EMBL/GenBank/DDBJ whole genome shotgun (WGS) entry which is preliminary data.</text>
</comment>
<dbReference type="EMBL" id="JASCZI010151337">
    <property type="protein sequence ID" value="MED6172144.1"/>
    <property type="molecule type" value="Genomic_DNA"/>
</dbReference>
<sequence>MALVARCNHNISNMASSGKAELKGNSHRRCTPATLVVVLVIRGGAVPMQTSNHHHPINVLPCWSSCSRFPFLFPAVKGDDDTTQRLVTLGERFNGGTHAAAAEPASSSLFVSLIAAAALNVMAAKNGDDEVHNGGGEKPLSLVDSFFSASVSLFSRTGGGGCGDGR</sequence>
<gene>
    <name evidence="1" type="ORF">PIB30_047364</name>
</gene>
<protein>
    <submittedName>
        <fullName evidence="1">Uncharacterized protein</fullName>
    </submittedName>
</protein>
<dbReference type="Proteomes" id="UP001341840">
    <property type="component" value="Unassembled WGS sequence"/>
</dbReference>
<name>A0ABU6VF41_9FABA</name>